<feature type="compositionally biased region" description="Polar residues" evidence="4">
    <location>
        <begin position="768"/>
        <end position="777"/>
    </location>
</feature>
<dbReference type="EMBL" id="JAFBMS010000020">
    <property type="protein sequence ID" value="KAG9344208.1"/>
    <property type="molecule type" value="Genomic_DNA"/>
</dbReference>
<dbReference type="GO" id="GO:0019901">
    <property type="term" value="F:protein kinase binding"/>
    <property type="evidence" value="ECO:0007669"/>
    <property type="project" value="TreeGrafter"/>
</dbReference>
<dbReference type="SUPFAM" id="SSF56024">
    <property type="entry name" value="Phospholipase D/nuclease"/>
    <property type="match status" value="1"/>
</dbReference>
<evidence type="ECO:0000259" key="5">
    <source>
        <dbReference type="Pfam" id="PF07894"/>
    </source>
</evidence>
<dbReference type="GO" id="GO:0007165">
    <property type="term" value="P:signal transduction"/>
    <property type="evidence" value="ECO:0007669"/>
    <property type="project" value="TreeGrafter"/>
</dbReference>
<name>A0A8T2P3P4_9TELE</name>
<evidence type="ECO:0000256" key="3">
    <source>
        <dbReference type="ARBA" id="ARBA00022490"/>
    </source>
</evidence>
<organism evidence="6 7">
    <name type="scientific">Albula glossodonta</name>
    <name type="common">roundjaw bonefish</name>
    <dbReference type="NCBI Taxonomy" id="121402"/>
    <lineage>
        <taxon>Eukaryota</taxon>
        <taxon>Metazoa</taxon>
        <taxon>Chordata</taxon>
        <taxon>Craniata</taxon>
        <taxon>Vertebrata</taxon>
        <taxon>Euteleostomi</taxon>
        <taxon>Actinopterygii</taxon>
        <taxon>Neopterygii</taxon>
        <taxon>Teleostei</taxon>
        <taxon>Albuliformes</taxon>
        <taxon>Albulidae</taxon>
        <taxon>Albula</taxon>
    </lineage>
</organism>
<evidence type="ECO:0000313" key="7">
    <source>
        <dbReference type="Proteomes" id="UP000824540"/>
    </source>
</evidence>
<dbReference type="Pfam" id="PF07894">
    <property type="entry name" value="SACK1"/>
    <property type="match status" value="1"/>
</dbReference>
<dbReference type="Gene3D" id="3.30.870.10">
    <property type="entry name" value="Endonuclease Chain A"/>
    <property type="match status" value="1"/>
</dbReference>
<reference evidence="6" key="1">
    <citation type="thesis" date="2021" institute="BYU ScholarsArchive" country="Provo, UT, USA">
        <title>Applications of and Algorithms for Genome Assembly and Genomic Analyses with an Emphasis on Marine Teleosts.</title>
        <authorList>
            <person name="Pickett B.D."/>
        </authorList>
    </citation>
    <scope>NUCLEOTIDE SEQUENCE</scope>
    <source>
        <strain evidence="6">HI-2016</strain>
    </source>
</reference>
<keyword evidence="7" id="KW-1185">Reference proteome</keyword>
<feature type="region of interest" description="Disordered" evidence="4">
    <location>
        <begin position="662"/>
        <end position="777"/>
    </location>
</feature>
<dbReference type="FunFam" id="3.30.870.10:FF:000004">
    <property type="entry name" value="protein FAM83H isoform X2"/>
    <property type="match status" value="1"/>
</dbReference>
<evidence type="ECO:0000256" key="4">
    <source>
        <dbReference type="SAM" id="MobiDB-lite"/>
    </source>
</evidence>
<dbReference type="Proteomes" id="UP000824540">
    <property type="component" value="Unassembled WGS sequence"/>
</dbReference>
<comment type="caution">
    <text evidence="6">The sequence shown here is derived from an EMBL/GenBank/DDBJ whole genome shotgun (WGS) entry which is preliminary data.</text>
</comment>
<feature type="region of interest" description="Disordered" evidence="4">
    <location>
        <begin position="798"/>
        <end position="848"/>
    </location>
</feature>
<dbReference type="GO" id="GO:0005737">
    <property type="term" value="C:cytoplasm"/>
    <property type="evidence" value="ECO:0007669"/>
    <property type="project" value="UniProtKB-SubCell"/>
</dbReference>
<evidence type="ECO:0000256" key="1">
    <source>
        <dbReference type="ARBA" id="ARBA00004496"/>
    </source>
</evidence>
<proteinExistence type="inferred from homology"/>
<keyword evidence="3" id="KW-0963">Cytoplasm</keyword>
<feature type="region of interest" description="Disordered" evidence="4">
    <location>
        <begin position="69"/>
        <end position="93"/>
    </location>
</feature>
<gene>
    <name evidence="6" type="ORF">JZ751_010877</name>
</gene>
<feature type="compositionally biased region" description="Polar residues" evidence="4">
    <location>
        <begin position="798"/>
        <end position="807"/>
    </location>
</feature>
<protein>
    <recommendedName>
        <fullName evidence="5">Scaffolding anchor of CK1 domain-containing protein</fullName>
    </recommendedName>
</protein>
<feature type="region of interest" description="Disordered" evidence="4">
    <location>
        <begin position="891"/>
        <end position="911"/>
    </location>
</feature>
<sequence>MESQLSLLSSLNGELRQEDLVQPHYKESYRLAIDALVRDGHEKYQEVLKAEQIGDFLSEQEVIFIQENTRRPSAASPSEENDECPDNTSSSGTYWPMHSDVETPDLDLGWPEFLHHTMQTNIDLLFHPPRLSSPTIKEVIRKHIQDAQQVIAVVMDIFTDVDIFKELVDASVRGIAVYILLDDFGLQSFLSMAEKQDVQIQRLRNMRVRTVKGQDYLCRSGARFHGGMGQRFMLVDCQTVMFGSYSFTWSYEKIHLSIVQVITGQLVQLFDEEFRTLFARSIVPTVFSPSEGRHNGNSQGFKAQCGQAFERSDQLRHTLDTVYMRACGRAVSGKITPGDWEDERLDSVPYDHGANARVHLQNLQPPDALGYLKRHSYAGERQESTFVPCNSKYGASHWNVSGDGASWQGGLGRNEHQSRGGMEDPLQSSRLGHGYARGAANIRQSFHGNDKHIISMQQNLPSLERTTKSFLRTWRIESYLNSNEVPPVESVDYLDQYESLDCKPGSYMPSRLRSSLIFKSTIPEQPETNSNSHNSSAAVMPVNPPTTAKPYYSSMQWQHPMPMDSRIRQDEFVLKRRSLQILDDPRNHLGITSRDSYHSSYTSLGRSKGGVSHKIPEVLQEDRYKRHSVADPRVHMQYTGYEEPPRNAYGMVGRGLADRRGLEERTTGGQQPPSHLKEDQRSVSHYNVKEVEGRSLPPPMWQEPPSRTVSVSALGVGDKEPPQKSSNLGSPRFFKKSTKKIKSLLNIPEKKSSSAQNKSGSDLKVGGSSDTLLSEDQGQVRCKDRNIHLLVKENHFANNTGKSSAPRFSTEDLEQNCTAPPQKDQGASIRNDKSSLAVEPRPRNHREDRLYSRFEPFCSLEKKQPPSDHIQHVVNSTQTSETSRTVFNHNTRGSSNVGHYNNTGCTTQTPNENKLGRFLQRILQKNK</sequence>
<dbReference type="GO" id="GO:0016020">
    <property type="term" value="C:membrane"/>
    <property type="evidence" value="ECO:0007669"/>
    <property type="project" value="TreeGrafter"/>
</dbReference>
<comment type="similarity">
    <text evidence="2">Belongs to the FAM83 family.</text>
</comment>
<dbReference type="AlphaFoldDB" id="A0A8T2P3P4"/>
<evidence type="ECO:0000256" key="2">
    <source>
        <dbReference type="ARBA" id="ARBA00006937"/>
    </source>
</evidence>
<dbReference type="OrthoDB" id="8443577at2759"/>
<evidence type="ECO:0000313" key="6">
    <source>
        <dbReference type="EMBL" id="KAG9344208.1"/>
    </source>
</evidence>
<dbReference type="InterPro" id="IPR050944">
    <property type="entry name" value="FAM83"/>
</dbReference>
<dbReference type="InterPro" id="IPR012461">
    <property type="entry name" value="SACK1"/>
</dbReference>
<comment type="subcellular location">
    <subcellularLocation>
        <location evidence="1">Cytoplasm</location>
    </subcellularLocation>
</comment>
<dbReference type="PANTHER" id="PTHR16181:SF29">
    <property type="entry name" value="PROTEIN FAM83A-RELATED"/>
    <property type="match status" value="1"/>
</dbReference>
<feature type="compositionally biased region" description="Basic and acidic residues" evidence="4">
    <location>
        <begin position="413"/>
        <end position="422"/>
    </location>
</feature>
<feature type="domain" description="Scaffolding anchor of CK1" evidence="5">
    <location>
        <begin position="16"/>
        <end position="281"/>
    </location>
</feature>
<feature type="compositionally biased region" description="Basic residues" evidence="4">
    <location>
        <begin position="733"/>
        <end position="742"/>
    </location>
</feature>
<feature type="region of interest" description="Disordered" evidence="4">
    <location>
        <begin position="407"/>
        <end position="432"/>
    </location>
</feature>
<dbReference type="PANTHER" id="PTHR16181">
    <property type="entry name" value="PROTEIN FAM83A-RELATED"/>
    <property type="match status" value="1"/>
</dbReference>
<accession>A0A8T2P3P4</accession>
<feature type="compositionally biased region" description="Basic and acidic residues" evidence="4">
    <location>
        <begin position="675"/>
        <end position="693"/>
    </location>
</feature>